<dbReference type="Gene3D" id="3.30.70.270">
    <property type="match status" value="1"/>
</dbReference>
<comment type="catalytic activity">
    <reaction evidence="2">
        <text>2 GTP = 3',3'-c-di-GMP + 2 diphosphate</text>
        <dbReference type="Rhea" id="RHEA:24898"/>
        <dbReference type="ChEBI" id="CHEBI:33019"/>
        <dbReference type="ChEBI" id="CHEBI:37565"/>
        <dbReference type="ChEBI" id="CHEBI:58805"/>
        <dbReference type="EC" id="2.7.7.65"/>
    </reaction>
</comment>
<feature type="domain" description="GGDEF" evidence="3">
    <location>
        <begin position="357"/>
        <end position="481"/>
    </location>
</feature>
<dbReference type="PANTHER" id="PTHR45138">
    <property type="entry name" value="REGULATORY COMPONENTS OF SENSORY TRANSDUCTION SYSTEM"/>
    <property type="match status" value="1"/>
</dbReference>
<name>A0ABT5E6P6_9BACT</name>
<dbReference type="PANTHER" id="PTHR45138:SF9">
    <property type="entry name" value="DIGUANYLATE CYCLASE DGCM-RELATED"/>
    <property type="match status" value="1"/>
</dbReference>
<dbReference type="SMART" id="SM00267">
    <property type="entry name" value="GGDEF"/>
    <property type="match status" value="1"/>
</dbReference>
<proteinExistence type="predicted"/>
<comment type="caution">
    <text evidence="4">The sequence shown here is derived from an EMBL/GenBank/DDBJ whole genome shotgun (WGS) entry which is preliminary data.</text>
</comment>
<dbReference type="SUPFAM" id="SSF55073">
    <property type="entry name" value="Nucleotide cyclase"/>
    <property type="match status" value="1"/>
</dbReference>
<dbReference type="Pfam" id="PF00990">
    <property type="entry name" value="GGDEF"/>
    <property type="match status" value="1"/>
</dbReference>
<keyword evidence="5" id="KW-1185">Reference proteome</keyword>
<dbReference type="InterPro" id="IPR029787">
    <property type="entry name" value="Nucleotide_cyclase"/>
</dbReference>
<reference evidence="4 5" key="1">
    <citation type="submission" date="2022-11" db="EMBL/GenBank/DDBJ databases">
        <title>Minimal conservation of predation-associated metabolite biosynthetic gene clusters underscores biosynthetic potential of Myxococcota including descriptions for ten novel species: Archangium lansinium sp. nov., Myxococcus landrumus sp. nov., Nannocystis bai.</title>
        <authorList>
            <person name="Ahearne A."/>
            <person name="Stevens C."/>
            <person name="Dowd S."/>
        </authorList>
    </citation>
    <scope>NUCLEOTIDE SEQUENCE [LARGE SCALE GENOMIC DNA]</scope>
    <source>
        <strain evidence="4 5">BB15-2</strain>
    </source>
</reference>
<evidence type="ECO:0000313" key="4">
    <source>
        <dbReference type="EMBL" id="MDC0721014.1"/>
    </source>
</evidence>
<dbReference type="SUPFAM" id="SSF55781">
    <property type="entry name" value="GAF domain-like"/>
    <property type="match status" value="1"/>
</dbReference>
<accession>A0ABT5E6P6</accession>
<evidence type="ECO:0000313" key="5">
    <source>
        <dbReference type="Proteomes" id="UP001221686"/>
    </source>
</evidence>
<dbReference type="EMBL" id="JAQNDL010000003">
    <property type="protein sequence ID" value="MDC0721014.1"/>
    <property type="molecule type" value="Genomic_DNA"/>
</dbReference>
<protein>
    <recommendedName>
        <fullName evidence="1">diguanylate cyclase</fullName>
        <ecNumber evidence="1">2.7.7.65</ecNumber>
    </recommendedName>
</protein>
<dbReference type="InterPro" id="IPR050469">
    <property type="entry name" value="Diguanylate_Cyclase"/>
</dbReference>
<organism evidence="4 5">
    <name type="scientific">Nannocystis bainbridge</name>
    <dbReference type="NCBI Taxonomy" id="2995303"/>
    <lineage>
        <taxon>Bacteria</taxon>
        <taxon>Pseudomonadati</taxon>
        <taxon>Myxococcota</taxon>
        <taxon>Polyangia</taxon>
        <taxon>Nannocystales</taxon>
        <taxon>Nannocystaceae</taxon>
        <taxon>Nannocystis</taxon>
    </lineage>
</organism>
<evidence type="ECO:0000256" key="1">
    <source>
        <dbReference type="ARBA" id="ARBA00012528"/>
    </source>
</evidence>
<gene>
    <name evidence="4" type="ORF">POL25_29175</name>
</gene>
<dbReference type="PROSITE" id="PS50887">
    <property type="entry name" value="GGDEF"/>
    <property type="match status" value="1"/>
</dbReference>
<dbReference type="InterPro" id="IPR043128">
    <property type="entry name" value="Rev_trsase/Diguanyl_cyclase"/>
</dbReference>
<dbReference type="InterPro" id="IPR000160">
    <property type="entry name" value="GGDEF_dom"/>
</dbReference>
<evidence type="ECO:0000256" key="2">
    <source>
        <dbReference type="ARBA" id="ARBA00034247"/>
    </source>
</evidence>
<dbReference type="RefSeq" id="WP_272089518.1">
    <property type="nucleotide sequence ID" value="NZ_JAQNDL010000003.1"/>
</dbReference>
<dbReference type="Gene3D" id="3.30.450.40">
    <property type="match status" value="1"/>
</dbReference>
<dbReference type="Proteomes" id="UP001221686">
    <property type="component" value="Unassembled WGS sequence"/>
</dbReference>
<sequence length="498" mass="53351">MSDPAYSGIPEALATAVRAVDVPHDLRTLFDRLAVPLALEVEVPAEDAPPLALQLLRLADRGASLRLVAARIGAAEPKVRFIHGMKDLVLGTAELADGIPALARRIAQSLLGADEAAGALERFARESPRQEALRRLTRAMLETGSIDRLRTILLIGMTSGLALGFSRAALFVYDEDGRALVGESAIGPANAAEAARARAAGELGLEQRIAEVETTEPRYENLVRTIAVDVTAAAGDEIQQALAASGPLLFSRERSTNPALAALEPASEFLVAAFRLRDKVLGIVVADDPYGRAPIDPQAREFIGFLLDTAALASENLRLHESVETLARHDELTGLFNRREFETRMADEQSRAVRLGSQCALLLFDVDYLQRVNLARGHKAGDELLQQVGVLLRSTLRSHDIVARLTGDAFAVLVTDTTHEQVLAVARRVGSLALGMGVSLSAGGSLWPRDNHEMSVLFSEAEAALIDAKRRGRGRAIIDGDEAPMVFEPPDDADASAG</sequence>
<evidence type="ECO:0000259" key="3">
    <source>
        <dbReference type="PROSITE" id="PS50887"/>
    </source>
</evidence>
<dbReference type="CDD" id="cd01949">
    <property type="entry name" value="GGDEF"/>
    <property type="match status" value="1"/>
</dbReference>
<dbReference type="EC" id="2.7.7.65" evidence="1"/>
<dbReference type="NCBIfam" id="TIGR00254">
    <property type="entry name" value="GGDEF"/>
    <property type="match status" value="1"/>
</dbReference>
<dbReference type="InterPro" id="IPR029016">
    <property type="entry name" value="GAF-like_dom_sf"/>
</dbReference>